<dbReference type="RefSeq" id="WP_100990301.1">
    <property type="nucleotide sequence ID" value="NZ_CP025096.1"/>
</dbReference>
<dbReference type="Gene3D" id="3.30.750.44">
    <property type="match status" value="2"/>
</dbReference>
<evidence type="ECO:0000313" key="2">
    <source>
        <dbReference type="EMBL" id="AUD04235.1"/>
    </source>
</evidence>
<keyword evidence="3" id="KW-1185">Reference proteome</keyword>
<dbReference type="KEGG" id="spir:CWM47_21765"/>
<dbReference type="OrthoDB" id="5379939at2"/>
<gene>
    <name evidence="2" type="ORF">CWM47_21765</name>
</gene>
<proteinExistence type="predicted"/>
<dbReference type="Proteomes" id="UP000232883">
    <property type="component" value="Chromosome"/>
</dbReference>
<dbReference type="InterPro" id="IPR029045">
    <property type="entry name" value="ClpP/crotonase-like_dom_sf"/>
</dbReference>
<dbReference type="InterPro" id="IPR001478">
    <property type="entry name" value="PDZ"/>
</dbReference>
<evidence type="ECO:0000259" key="1">
    <source>
        <dbReference type="SMART" id="SM00228"/>
    </source>
</evidence>
<dbReference type="Gene3D" id="2.30.42.10">
    <property type="match status" value="1"/>
</dbReference>
<dbReference type="AlphaFoldDB" id="A0A2K8Z2Z9"/>
<dbReference type="SMART" id="SM00228">
    <property type="entry name" value="PDZ"/>
    <property type="match status" value="1"/>
</dbReference>
<sequence length="768" mass="83947">MHQFYQRLPILFLLMAVLLTLSGTAQIITYTPAQVERVAKLSELYGHMKFFHPYLGYKPINWDSAFAVAAPRVALAKTDAETVVAIRQLLAVLNDDATTVTQKEKSTARTFTAADSMKIYLTPDSVLVFKANGYAGAEDYDVPLEKLSSFVDMLPKAKAILLDLRGKELPSNEQIDYFQYGLSYVGVERLLSAEPYATAGSRMRNYSGFVPEGGGGSGGYWSAFYTVSGQIVLPRKSAVNRPLAILSNRNAILSPALFALRTRPHVQFYATEPLSDAQLARTTTFPFSETIDVRFRTGEVVNTDGSLGVTGTLLIPAATNQSGGSADAAEAYVLGQLRTAKTQPMTTPPTTPAALPVTPPPTVYPAGKYPSLGYRLLAGAKIWSVIHYFHAYKDLMPTNWDANLRTAIGELAAASDSTQYALAIAHFYRTIQDGHGFISASPLRYYAGDGGVLIDIQFVENKPVITRVYADSVAAKGIRTGDIITEVNGEKIASRIARMAAIQPASNEWTRLHYVRNRLLRSPVGTPIRLKLLGADGREKTVLLTSQPASQLTTPPDTSAHFRQLAGGIGYVDMGRLQTRDVDRMFDAFKQTKAIIFDVRNYPQGTAWAIAPRLTNKREVVGARFSRYSPNEPDFANGEAAGSVQKYFFDQRLPANTGKSVYTGKTVMLMDERTQSQAEHTGLFFEAANGTEFIGSPTAGANGDVTNFFIPGAISLTFSGQDVRHADGRQLQQVGLQPRILVRPTIKGIRMGKDEVLERAVQYLNTGK</sequence>
<dbReference type="SUPFAM" id="SSF52096">
    <property type="entry name" value="ClpP/crotonase"/>
    <property type="match status" value="1"/>
</dbReference>
<dbReference type="GO" id="GO:0006508">
    <property type="term" value="P:proteolysis"/>
    <property type="evidence" value="ECO:0007669"/>
    <property type="project" value="InterPro"/>
</dbReference>
<dbReference type="Pfam" id="PF03572">
    <property type="entry name" value="Peptidase_S41"/>
    <property type="match status" value="1"/>
</dbReference>
<reference evidence="2 3" key="1">
    <citation type="submission" date="2017-11" db="EMBL/GenBank/DDBJ databases">
        <title>Taxonomic description and genome sequences of Spirosoma HA7 sp. nov., isolated from pollen microhabitat of Corylus avellana.</title>
        <authorList>
            <person name="Ambika Manirajan B."/>
            <person name="Suarez C."/>
            <person name="Ratering S."/>
            <person name="Geissler-Plaum R."/>
            <person name="Cardinale M."/>
            <person name="Sylvia S."/>
        </authorList>
    </citation>
    <scope>NUCLEOTIDE SEQUENCE [LARGE SCALE GENOMIC DNA]</scope>
    <source>
        <strain evidence="2 3">HA7</strain>
    </source>
</reference>
<dbReference type="EMBL" id="CP025096">
    <property type="protein sequence ID" value="AUD04235.1"/>
    <property type="molecule type" value="Genomic_DNA"/>
</dbReference>
<feature type="domain" description="PDZ" evidence="1">
    <location>
        <begin position="447"/>
        <end position="518"/>
    </location>
</feature>
<dbReference type="SUPFAM" id="SSF50156">
    <property type="entry name" value="PDZ domain-like"/>
    <property type="match status" value="1"/>
</dbReference>
<organism evidence="2 3">
    <name type="scientific">Spirosoma pollinicola</name>
    <dbReference type="NCBI Taxonomy" id="2057025"/>
    <lineage>
        <taxon>Bacteria</taxon>
        <taxon>Pseudomonadati</taxon>
        <taxon>Bacteroidota</taxon>
        <taxon>Cytophagia</taxon>
        <taxon>Cytophagales</taxon>
        <taxon>Cytophagaceae</taxon>
        <taxon>Spirosoma</taxon>
    </lineage>
</organism>
<dbReference type="Pfam" id="PF17820">
    <property type="entry name" value="PDZ_6"/>
    <property type="match status" value="1"/>
</dbReference>
<dbReference type="Gene3D" id="3.90.226.10">
    <property type="entry name" value="2-enoyl-CoA Hydratase, Chain A, domain 1"/>
    <property type="match status" value="1"/>
</dbReference>
<evidence type="ECO:0000313" key="3">
    <source>
        <dbReference type="Proteomes" id="UP000232883"/>
    </source>
</evidence>
<dbReference type="GO" id="GO:0008236">
    <property type="term" value="F:serine-type peptidase activity"/>
    <property type="evidence" value="ECO:0007669"/>
    <property type="project" value="InterPro"/>
</dbReference>
<name>A0A2K8Z2Z9_9BACT</name>
<protein>
    <recommendedName>
        <fullName evidence="1">PDZ domain-containing protein</fullName>
    </recommendedName>
</protein>
<accession>A0A2K8Z2Z9</accession>
<dbReference type="InterPro" id="IPR036034">
    <property type="entry name" value="PDZ_sf"/>
</dbReference>
<dbReference type="InterPro" id="IPR041489">
    <property type="entry name" value="PDZ_6"/>
</dbReference>
<dbReference type="InterPro" id="IPR005151">
    <property type="entry name" value="Tail-specific_protease"/>
</dbReference>